<keyword evidence="1" id="KW-0238">DNA-binding</keyword>
<dbReference type="Proteomes" id="UP000194474">
    <property type="component" value="Unassembled WGS sequence"/>
</dbReference>
<proteinExistence type="predicted"/>
<dbReference type="SUPFAM" id="SSF142906">
    <property type="entry name" value="YjbR-like"/>
    <property type="match status" value="1"/>
</dbReference>
<dbReference type="PANTHER" id="PTHR35145">
    <property type="entry name" value="CYTOPLASMIC PROTEIN-RELATED"/>
    <property type="match status" value="1"/>
</dbReference>
<keyword evidence="2" id="KW-1185">Reference proteome</keyword>
<reference evidence="2" key="1">
    <citation type="submission" date="2017-04" db="EMBL/GenBank/DDBJ databases">
        <authorList>
            <person name="Varghese N."/>
            <person name="Submissions S."/>
        </authorList>
    </citation>
    <scope>NUCLEOTIDE SEQUENCE [LARGE SCALE GENOMIC DNA]</scope>
</reference>
<name>A0A1Y6GEU3_9HYPH</name>
<protein>
    <submittedName>
        <fullName evidence="1">Predicted DNA-binding protein, MmcQ/YjbR family</fullName>
    </submittedName>
</protein>
<accession>A0A1Y6GEU3</accession>
<dbReference type="AlphaFoldDB" id="A0A1Y6GEU3"/>
<dbReference type="Gene3D" id="3.90.1150.30">
    <property type="match status" value="1"/>
</dbReference>
<evidence type="ECO:0000313" key="2">
    <source>
        <dbReference type="Proteomes" id="UP000194474"/>
    </source>
</evidence>
<dbReference type="OrthoDB" id="9804614at2"/>
<dbReference type="RefSeq" id="WP_086471923.1">
    <property type="nucleotide sequence ID" value="NZ_FXWK01000002.1"/>
</dbReference>
<gene>
    <name evidence="1" type="ORF">SAMN06295905_3644</name>
</gene>
<organism evidence="1 2">
    <name type="scientific">Devosia lucknowensis</name>
    <dbReference type="NCBI Taxonomy" id="1096929"/>
    <lineage>
        <taxon>Bacteria</taxon>
        <taxon>Pseudomonadati</taxon>
        <taxon>Pseudomonadota</taxon>
        <taxon>Alphaproteobacteria</taxon>
        <taxon>Hyphomicrobiales</taxon>
        <taxon>Devosiaceae</taxon>
        <taxon>Devosia</taxon>
    </lineage>
</organism>
<dbReference type="Pfam" id="PF04237">
    <property type="entry name" value="YjbR"/>
    <property type="match status" value="1"/>
</dbReference>
<evidence type="ECO:0000313" key="1">
    <source>
        <dbReference type="EMBL" id="SMQ86340.1"/>
    </source>
</evidence>
<dbReference type="GO" id="GO:0003677">
    <property type="term" value="F:DNA binding"/>
    <property type="evidence" value="ECO:0007669"/>
    <property type="project" value="UniProtKB-KW"/>
</dbReference>
<dbReference type="EMBL" id="FXWK01000002">
    <property type="protein sequence ID" value="SMQ86340.1"/>
    <property type="molecule type" value="Genomic_DNA"/>
</dbReference>
<sequence>MSVSTRSGFDAALGALGGVTFVDQWEARVAKVGGKVFCLLSDAAPHRMTLKCGENSFDILTALEGIDQAPYFAKRQWVSVTPGALPDDDLLAYAARSHAIVAAGLTKKLRTELGIA</sequence>
<dbReference type="InterPro" id="IPR007351">
    <property type="entry name" value="YjbR"/>
</dbReference>
<dbReference type="InterPro" id="IPR058532">
    <property type="entry name" value="YjbR/MT2646/Rv2570-like"/>
</dbReference>
<dbReference type="InterPro" id="IPR038056">
    <property type="entry name" value="YjbR-like_sf"/>
</dbReference>
<dbReference type="PANTHER" id="PTHR35145:SF1">
    <property type="entry name" value="CYTOPLASMIC PROTEIN"/>
    <property type="match status" value="1"/>
</dbReference>